<evidence type="ECO:0000256" key="4">
    <source>
        <dbReference type="ARBA" id="ARBA00013115"/>
    </source>
</evidence>
<evidence type="ECO:0000256" key="8">
    <source>
        <dbReference type="ARBA" id="ARBA00022825"/>
    </source>
</evidence>
<dbReference type="Pfam" id="PF03575">
    <property type="entry name" value="Peptidase_S51"/>
    <property type="match status" value="1"/>
</dbReference>
<dbReference type="AlphaFoldDB" id="A0A4R6IIS6"/>
<dbReference type="PANTHER" id="PTHR36175:SF1">
    <property type="entry name" value="CYANOPHYCINASE"/>
    <property type="match status" value="1"/>
</dbReference>
<dbReference type="InterPro" id="IPR005320">
    <property type="entry name" value="Peptidase_S51"/>
</dbReference>
<dbReference type="InterPro" id="IPR011811">
    <property type="entry name" value="Peptidase_S51_cyanophycinase"/>
</dbReference>
<dbReference type="InterPro" id="IPR029062">
    <property type="entry name" value="Class_I_gatase-like"/>
</dbReference>
<dbReference type="NCBIfam" id="TIGR02069">
    <property type="entry name" value="cyanophycinase"/>
    <property type="match status" value="1"/>
</dbReference>
<evidence type="ECO:0000313" key="10">
    <source>
        <dbReference type="Proteomes" id="UP000295499"/>
    </source>
</evidence>
<keyword evidence="7" id="KW-0378">Hydrolase</keyword>
<evidence type="ECO:0000256" key="1">
    <source>
        <dbReference type="ARBA" id="ARBA00001092"/>
    </source>
</evidence>
<dbReference type="Gene3D" id="3.40.50.880">
    <property type="match status" value="1"/>
</dbReference>
<dbReference type="OrthoDB" id="9799980at2"/>
<proteinExistence type="inferred from homology"/>
<evidence type="ECO:0000313" key="9">
    <source>
        <dbReference type="EMBL" id="TDO21867.1"/>
    </source>
</evidence>
<name>A0A4R6IIS6_9SPHI</name>
<evidence type="ECO:0000256" key="6">
    <source>
        <dbReference type="ARBA" id="ARBA00022670"/>
    </source>
</evidence>
<evidence type="ECO:0000256" key="2">
    <source>
        <dbReference type="ARBA" id="ARBA00002039"/>
    </source>
</evidence>
<dbReference type="GO" id="GO:0008241">
    <property type="term" value="F:peptidyl-dipeptidase activity"/>
    <property type="evidence" value="ECO:0007669"/>
    <property type="project" value="UniProtKB-EC"/>
</dbReference>
<accession>A0A4R6IIS6</accession>
<keyword evidence="6" id="KW-0645">Protease</keyword>
<dbReference type="EC" id="3.4.15.6" evidence="4"/>
<dbReference type="EMBL" id="SNWM01000003">
    <property type="protein sequence ID" value="TDO21867.1"/>
    <property type="molecule type" value="Genomic_DNA"/>
</dbReference>
<dbReference type="CDD" id="cd03145">
    <property type="entry name" value="GAT1_cyanophycinase"/>
    <property type="match status" value="1"/>
</dbReference>
<dbReference type="PANTHER" id="PTHR36175">
    <property type="entry name" value="CYANOPHYCINASE"/>
    <property type="match status" value="1"/>
</dbReference>
<comment type="similarity">
    <text evidence="3">Belongs to the peptidase S51 family.</text>
</comment>
<comment type="function">
    <text evidence="2">Exopeptidase that catalyzes the hydrolytic cleavage of multi-L-arginyl-poly-L-aspartic acid (cyanophycin; a water-insoluble reserve polymer) into aspartate-arginine dipeptides.</text>
</comment>
<keyword evidence="8" id="KW-0720">Serine protease</keyword>
<dbReference type="GO" id="GO:0006508">
    <property type="term" value="P:proteolysis"/>
    <property type="evidence" value="ECO:0007669"/>
    <property type="project" value="UniProtKB-KW"/>
</dbReference>
<evidence type="ECO:0000256" key="5">
    <source>
        <dbReference type="ARBA" id="ARBA00015719"/>
    </source>
</evidence>
<dbReference type="RefSeq" id="WP_133556709.1">
    <property type="nucleotide sequence ID" value="NZ_SNWM01000003.1"/>
</dbReference>
<protein>
    <recommendedName>
        <fullName evidence="5">Cyanophycinase</fullName>
        <ecNumber evidence="4">3.4.15.6</ecNumber>
    </recommendedName>
</protein>
<dbReference type="Proteomes" id="UP000295499">
    <property type="component" value="Unassembled WGS sequence"/>
</dbReference>
<dbReference type="SUPFAM" id="SSF52317">
    <property type="entry name" value="Class I glutamine amidotransferase-like"/>
    <property type="match status" value="1"/>
</dbReference>
<sequence>MRLISELSFRLKLLVGLLIIGYGSLCAAQTNPPKGSLFIIGGGDRSPELIETLVRTAKLGAKDYVVVLPMSSVEPEASFKAIEVQIARATKSKIGNLNFDASKVQDKKWLDSLRGARLIFITGGDQNRFMKIVRNTPVYEAIHAAYTNGATVAGTSAGAAVMSKFMITGKQLQDTVYKDTFDRLRAGNIEFEPGMGLVTSVIIDQHFLKRSRYNRLISALAAHPSFDCIGIDEGTAIIIQGKHVTVAGVSQVVRITDPKNLKITAKHLLKMDGMQFRLYTAGDQFNLK</sequence>
<comment type="caution">
    <text evidence="9">The sequence shown here is derived from an EMBL/GenBank/DDBJ whole genome shotgun (WGS) entry which is preliminary data.</text>
</comment>
<reference evidence="9 10" key="1">
    <citation type="submission" date="2019-03" db="EMBL/GenBank/DDBJ databases">
        <title>Genomic Encyclopedia of Archaeal and Bacterial Type Strains, Phase II (KMG-II): from individual species to whole genera.</title>
        <authorList>
            <person name="Goeker M."/>
        </authorList>
    </citation>
    <scope>NUCLEOTIDE SEQUENCE [LARGE SCALE GENOMIC DNA]</scope>
    <source>
        <strain evidence="9 10">DSM 19034</strain>
    </source>
</reference>
<evidence type="ECO:0000256" key="7">
    <source>
        <dbReference type="ARBA" id="ARBA00022801"/>
    </source>
</evidence>
<comment type="catalytic activity">
    <reaction evidence="1">
        <text>[L-4-(L-arginin-2-N-yl)aspartate](n) + H2O = [L-4-(L-arginin-2-N-yl)aspartate](n-1) + L-4-(L-arginin-2-N-yl)aspartate</text>
        <dbReference type="Rhea" id="RHEA:12845"/>
        <dbReference type="Rhea" id="RHEA-COMP:13728"/>
        <dbReference type="Rhea" id="RHEA-COMP:13734"/>
        <dbReference type="ChEBI" id="CHEBI:15377"/>
        <dbReference type="ChEBI" id="CHEBI:137986"/>
        <dbReference type="ChEBI" id="CHEBI:137991"/>
        <dbReference type="EC" id="3.4.15.6"/>
    </reaction>
</comment>
<keyword evidence="10" id="KW-1185">Reference proteome</keyword>
<organism evidence="9 10">
    <name type="scientific">Pedobacter duraquae</name>
    <dbReference type="NCBI Taxonomy" id="425511"/>
    <lineage>
        <taxon>Bacteria</taxon>
        <taxon>Pseudomonadati</taxon>
        <taxon>Bacteroidota</taxon>
        <taxon>Sphingobacteriia</taxon>
        <taxon>Sphingobacteriales</taxon>
        <taxon>Sphingobacteriaceae</taxon>
        <taxon>Pedobacter</taxon>
    </lineage>
</organism>
<gene>
    <name evidence="9" type="ORF">CLV32_2975</name>
</gene>
<dbReference type="GO" id="GO:0008236">
    <property type="term" value="F:serine-type peptidase activity"/>
    <property type="evidence" value="ECO:0007669"/>
    <property type="project" value="UniProtKB-KW"/>
</dbReference>
<evidence type="ECO:0000256" key="3">
    <source>
        <dbReference type="ARBA" id="ARBA00006534"/>
    </source>
</evidence>